<organism evidence="2 3">
    <name type="scientific">Leucocoprinus birnbaumii</name>
    <dbReference type="NCBI Taxonomy" id="56174"/>
    <lineage>
        <taxon>Eukaryota</taxon>
        <taxon>Fungi</taxon>
        <taxon>Dikarya</taxon>
        <taxon>Basidiomycota</taxon>
        <taxon>Agaricomycotina</taxon>
        <taxon>Agaricomycetes</taxon>
        <taxon>Agaricomycetidae</taxon>
        <taxon>Agaricales</taxon>
        <taxon>Agaricineae</taxon>
        <taxon>Agaricaceae</taxon>
        <taxon>Leucocoprinus</taxon>
    </lineage>
</organism>
<evidence type="ECO:0000256" key="1">
    <source>
        <dbReference type="SAM" id="MobiDB-lite"/>
    </source>
</evidence>
<feature type="compositionally biased region" description="Basic and acidic residues" evidence="1">
    <location>
        <begin position="164"/>
        <end position="173"/>
    </location>
</feature>
<gene>
    <name evidence="2" type="ORF">NP233_g3365</name>
</gene>
<comment type="caution">
    <text evidence="2">The sequence shown here is derived from an EMBL/GenBank/DDBJ whole genome shotgun (WGS) entry which is preliminary data.</text>
</comment>
<dbReference type="EMBL" id="JANIEX010000160">
    <property type="protein sequence ID" value="KAJ3572024.1"/>
    <property type="molecule type" value="Genomic_DNA"/>
</dbReference>
<dbReference type="Proteomes" id="UP001213000">
    <property type="component" value="Unassembled WGS sequence"/>
</dbReference>
<feature type="region of interest" description="Disordered" evidence="1">
    <location>
        <begin position="88"/>
        <end position="107"/>
    </location>
</feature>
<dbReference type="PANTHER" id="PTHR34204">
    <property type="entry name" value="RNA-BINDING ASCH DOMAIN PROTEIN"/>
    <property type="match status" value="1"/>
</dbReference>
<evidence type="ECO:0000313" key="2">
    <source>
        <dbReference type="EMBL" id="KAJ3572024.1"/>
    </source>
</evidence>
<sequence>MSELSTASSFRAQASEILSLLSNGQSLSHTQLEFTSTPLYIHLSSELALTTGSALGCKPPTPEQCLSAFQTANKVGLTAGARAWTKHAHRSQEYHPSTVSKKDKGEAGWWGRASGPRDYLNEGAYQLYCKIMKEASWKNVHMLPHDILAYEIRVPEGYGMRWSQDRGPPKEGEVAMTGAPEGQDDVPERPWIFRGFVEPMIENGHEIGWRHALRAPTIGVEPSSDEQQ</sequence>
<proteinExistence type="predicted"/>
<reference evidence="2" key="1">
    <citation type="submission" date="2022-07" db="EMBL/GenBank/DDBJ databases">
        <title>Genome Sequence of Leucocoprinus birnbaumii.</title>
        <authorList>
            <person name="Buettner E."/>
        </authorList>
    </citation>
    <scope>NUCLEOTIDE SEQUENCE</scope>
    <source>
        <strain evidence="2">VT141</strain>
    </source>
</reference>
<name>A0AAD5W0F8_9AGAR</name>
<accession>A0AAD5W0F8</accession>
<dbReference type="PANTHER" id="PTHR34204:SF2">
    <property type="entry name" value="RNA-BINDING ASCH DOMAIN PROTEIN"/>
    <property type="match status" value="1"/>
</dbReference>
<feature type="region of interest" description="Disordered" evidence="1">
    <location>
        <begin position="164"/>
        <end position="187"/>
    </location>
</feature>
<keyword evidence="3" id="KW-1185">Reference proteome</keyword>
<evidence type="ECO:0000313" key="3">
    <source>
        <dbReference type="Proteomes" id="UP001213000"/>
    </source>
</evidence>
<dbReference type="AlphaFoldDB" id="A0AAD5W0F8"/>
<protein>
    <submittedName>
        <fullName evidence="2">Uncharacterized protein</fullName>
    </submittedName>
</protein>